<dbReference type="Gene3D" id="3.90.226.10">
    <property type="entry name" value="2-enoyl-CoA Hydratase, Chain A, domain 1"/>
    <property type="match status" value="1"/>
</dbReference>
<comment type="similarity">
    <text evidence="2">Belongs to the peptidase S49 family.</text>
</comment>
<dbReference type="GO" id="GO:0004252">
    <property type="term" value="F:serine-type endopeptidase activity"/>
    <property type="evidence" value="ECO:0007669"/>
    <property type="project" value="InterPro"/>
</dbReference>
<name>A0A369KPC3_9BACT</name>
<dbReference type="GO" id="GO:0005886">
    <property type="term" value="C:plasma membrane"/>
    <property type="evidence" value="ECO:0007669"/>
    <property type="project" value="UniProtKB-SubCell"/>
</dbReference>
<keyword evidence="4 13" id="KW-0645">Protease</keyword>
<evidence type="ECO:0000256" key="1">
    <source>
        <dbReference type="ARBA" id="ARBA00004236"/>
    </source>
</evidence>
<evidence type="ECO:0000256" key="2">
    <source>
        <dbReference type="ARBA" id="ARBA00008683"/>
    </source>
</evidence>
<keyword evidence="5 10" id="KW-0812">Transmembrane</keyword>
<dbReference type="PANTHER" id="PTHR42987">
    <property type="entry name" value="PEPTIDASE S49"/>
    <property type="match status" value="1"/>
</dbReference>
<proteinExistence type="inferred from homology"/>
<keyword evidence="14" id="KW-1185">Reference proteome</keyword>
<dbReference type="InterPro" id="IPR013703">
    <property type="entry name" value="Peptidase_S49_N_proteobac"/>
</dbReference>
<evidence type="ECO:0000256" key="5">
    <source>
        <dbReference type="ARBA" id="ARBA00022692"/>
    </source>
</evidence>
<keyword evidence="7" id="KW-0720">Serine protease</keyword>
<dbReference type="Proteomes" id="UP000253934">
    <property type="component" value="Unassembled WGS sequence"/>
</dbReference>
<dbReference type="Pfam" id="PF01343">
    <property type="entry name" value="Peptidase_S49"/>
    <property type="match status" value="1"/>
</dbReference>
<keyword evidence="3" id="KW-1003">Cell membrane</keyword>
<evidence type="ECO:0000256" key="7">
    <source>
        <dbReference type="ARBA" id="ARBA00022825"/>
    </source>
</evidence>
<keyword evidence="6" id="KW-0378">Hydrolase</keyword>
<dbReference type="AlphaFoldDB" id="A0A369KPC3"/>
<sequence length="350" mass="39299">MNSSLFSWFQLTLGLLGVVGLFLVFIGIIALIAIKKKKTAQGIKIEVKKINDSFKENKIKLLTAILNETELKSLAKKEKDNAKAKKKAEKDNANTEKPKRIFLLDFNGDLAASAVTALREQISTIIQAARPCDEVIVRLESPGGMVHSYGLASSQLARLKEHRLTLTICVDKIAASGGYMMACLADKIIAAPFAIIGSIGVIASMPNLNKLLHKNDIEYLEITAGEYKRTLTPLGEITEKKKAKFQEQIDEVHMLFKNHVQRYRPTLDIDTVATGEYWYGIQALDLQLIDELKTSDDYLLNLSQDFEIYHIFTPKKETLRDKLANSCNAIFSATIKNKIFKEEEKYPLFI</sequence>
<evidence type="ECO:0000256" key="9">
    <source>
        <dbReference type="ARBA" id="ARBA00023136"/>
    </source>
</evidence>
<evidence type="ECO:0000313" key="14">
    <source>
        <dbReference type="Proteomes" id="UP000253934"/>
    </source>
</evidence>
<protein>
    <submittedName>
        <fullName evidence="13">Protease SohB</fullName>
    </submittedName>
</protein>
<dbReference type="SUPFAM" id="SSF52096">
    <property type="entry name" value="ClpP/crotonase"/>
    <property type="match status" value="1"/>
</dbReference>
<dbReference type="InterPro" id="IPR002142">
    <property type="entry name" value="Peptidase_S49"/>
</dbReference>
<evidence type="ECO:0000259" key="12">
    <source>
        <dbReference type="Pfam" id="PF08496"/>
    </source>
</evidence>
<evidence type="ECO:0000313" key="13">
    <source>
        <dbReference type="EMBL" id="RDB36519.1"/>
    </source>
</evidence>
<evidence type="ECO:0000256" key="4">
    <source>
        <dbReference type="ARBA" id="ARBA00022670"/>
    </source>
</evidence>
<comment type="caution">
    <text evidence="13">The sequence shown here is derived from an EMBL/GenBank/DDBJ whole genome shotgun (WGS) entry which is preliminary data.</text>
</comment>
<accession>A0A369KPC3</accession>
<dbReference type="InterPro" id="IPR047272">
    <property type="entry name" value="S49_SppA_C"/>
</dbReference>
<comment type="subcellular location">
    <subcellularLocation>
        <location evidence="1">Cell membrane</location>
    </subcellularLocation>
</comment>
<dbReference type="Pfam" id="PF08496">
    <property type="entry name" value="Peptidase_S49_N"/>
    <property type="match status" value="1"/>
</dbReference>
<dbReference type="GO" id="GO:0006508">
    <property type="term" value="P:proteolysis"/>
    <property type="evidence" value="ECO:0007669"/>
    <property type="project" value="UniProtKB-KW"/>
</dbReference>
<evidence type="ECO:0000259" key="11">
    <source>
        <dbReference type="Pfam" id="PF01343"/>
    </source>
</evidence>
<dbReference type="InterPro" id="IPR029045">
    <property type="entry name" value="ClpP/crotonase-like_dom_sf"/>
</dbReference>
<evidence type="ECO:0000256" key="3">
    <source>
        <dbReference type="ARBA" id="ARBA00022475"/>
    </source>
</evidence>
<dbReference type="CDD" id="cd07023">
    <property type="entry name" value="S49_Sppa_N_C"/>
    <property type="match status" value="1"/>
</dbReference>
<reference evidence="13" key="1">
    <citation type="submission" date="2018-04" db="EMBL/GenBank/DDBJ databases">
        <title>Draft genome sequence of the Candidatus Spirobacillus cienkowskii, a pathogen of freshwater Daphnia species, reconstructed from hemolymph metagenomic reads.</title>
        <authorList>
            <person name="Bresciani L."/>
            <person name="Lemos L.N."/>
            <person name="Wale N."/>
            <person name="Lin J.Y."/>
            <person name="Fernandes G.R."/>
            <person name="Duffy M.A."/>
            <person name="Rodrigues J.M."/>
        </authorList>
    </citation>
    <scope>NUCLEOTIDE SEQUENCE [LARGE SCALE GENOMIC DNA]</scope>
    <source>
        <strain evidence="13">Binning01</strain>
    </source>
</reference>
<feature type="domain" description="Peptidase S49 N-terminal proteobacteria" evidence="12">
    <location>
        <begin position="18"/>
        <end position="156"/>
    </location>
</feature>
<organism evidence="13 14">
    <name type="scientific">Spirobacillus cienkowskii</name>
    <dbReference type="NCBI Taxonomy" id="495820"/>
    <lineage>
        <taxon>Bacteria</taxon>
        <taxon>Pseudomonadati</taxon>
        <taxon>Bdellovibrionota</taxon>
        <taxon>Oligoflexia</taxon>
        <taxon>Silvanigrellales</taxon>
        <taxon>Spirobacillus</taxon>
    </lineage>
</organism>
<evidence type="ECO:0000256" key="8">
    <source>
        <dbReference type="ARBA" id="ARBA00022989"/>
    </source>
</evidence>
<gene>
    <name evidence="13" type="ORF">DCC88_04385</name>
</gene>
<dbReference type="EMBL" id="QOVW01000059">
    <property type="protein sequence ID" value="RDB36519.1"/>
    <property type="molecule type" value="Genomic_DNA"/>
</dbReference>
<evidence type="ECO:0000256" key="6">
    <source>
        <dbReference type="ARBA" id="ARBA00022801"/>
    </source>
</evidence>
<keyword evidence="9 10" id="KW-0472">Membrane</keyword>
<feature type="domain" description="Peptidase S49" evidence="11">
    <location>
        <begin position="165"/>
        <end position="305"/>
    </location>
</feature>
<feature type="transmembrane region" description="Helical" evidence="10">
    <location>
        <begin position="188"/>
        <end position="208"/>
    </location>
</feature>
<dbReference type="NCBIfam" id="NF008745">
    <property type="entry name" value="PRK11778.1"/>
    <property type="match status" value="1"/>
</dbReference>
<dbReference type="PANTHER" id="PTHR42987:SF4">
    <property type="entry name" value="PROTEASE SOHB-RELATED"/>
    <property type="match status" value="1"/>
</dbReference>
<keyword evidence="8 10" id="KW-1133">Transmembrane helix</keyword>
<dbReference type="Gene3D" id="6.20.330.10">
    <property type="match status" value="1"/>
</dbReference>
<feature type="transmembrane region" description="Helical" evidence="10">
    <location>
        <begin position="6"/>
        <end position="34"/>
    </location>
</feature>
<evidence type="ECO:0000256" key="10">
    <source>
        <dbReference type="SAM" id="Phobius"/>
    </source>
</evidence>